<gene>
    <name evidence="1" type="ORF">MED217_12974</name>
</gene>
<proteinExistence type="predicted"/>
<dbReference type="AlphaFoldDB" id="A3XPV3"/>
<name>A3XPV3_LEEBM</name>
<protein>
    <submittedName>
        <fullName evidence="1">Uncharacterized protein</fullName>
    </submittedName>
</protein>
<dbReference type="EMBL" id="AANC01000008">
    <property type="protein sequence ID" value="EAQ48420.1"/>
    <property type="molecule type" value="Genomic_DNA"/>
</dbReference>
<evidence type="ECO:0000313" key="2">
    <source>
        <dbReference type="Proteomes" id="UP000001601"/>
    </source>
</evidence>
<accession>A3XPV3</accession>
<reference evidence="1 2" key="1">
    <citation type="journal article" date="2007" name="Nature">
        <title>Light stimulates growth of proteorhodopsin-containing marine Flavobacteria.</title>
        <authorList>
            <person name="Gomez-Consarnau L."/>
            <person name="Gonzalez J.M."/>
            <person name="Coll-Llado M."/>
            <person name="Gourdon P."/>
            <person name="Pascher T."/>
            <person name="Neutze R."/>
            <person name="Pedros-Alio C."/>
            <person name="Pinhassi J."/>
        </authorList>
    </citation>
    <scope>NUCLEOTIDE SEQUENCE [LARGE SCALE GENOMIC DNA]</scope>
    <source>
        <strain evidence="1 2">MED217</strain>
    </source>
</reference>
<sequence length="34" mass="4050">MGRVKQETHQVKVEVIILLKLRESQIQKNNTIKF</sequence>
<dbReference type="STRING" id="398720.MED217_12974"/>
<keyword evidence="2" id="KW-1185">Reference proteome</keyword>
<dbReference type="HOGENOM" id="CLU_3374395_0_0_10"/>
<evidence type="ECO:0000313" key="1">
    <source>
        <dbReference type="EMBL" id="EAQ48420.1"/>
    </source>
</evidence>
<comment type="caution">
    <text evidence="1">The sequence shown here is derived from an EMBL/GenBank/DDBJ whole genome shotgun (WGS) entry which is preliminary data.</text>
</comment>
<organism evidence="1 2">
    <name type="scientific">Leeuwenhoekiella blandensis (strain CECT 7118 / CCUG 51940 / KCTC 22103 / MED217)</name>
    <name type="common">Flavobacterium sp. (strain MED217)</name>
    <dbReference type="NCBI Taxonomy" id="398720"/>
    <lineage>
        <taxon>Bacteria</taxon>
        <taxon>Pseudomonadati</taxon>
        <taxon>Bacteroidota</taxon>
        <taxon>Flavobacteriia</taxon>
        <taxon>Flavobacteriales</taxon>
        <taxon>Flavobacteriaceae</taxon>
        <taxon>Leeuwenhoekiella</taxon>
    </lineage>
</organism>
<dbReference type="Proteomes" id="UP000001601">
    <property type="component" value="Unassembled WGS sequence"/>
</dbReference>